<accession>A0A0C3PA59</accession>
<feature type="compositionally biased region" description="Basic and acidic residues" evidence="1">
    <location>
        <begin position="327"/>
        <end position="343"/>
    </location>
</feature>
<evidence type="ECO:0000256" key="1">
    <source>
        <dbReference type="SAM" id="MobiDB-lite"/>
    </source>
</evidence>
<name>A0A0C3PA59_PHLG1</name>
<evidence type="ECO:0000313" key="2">
    <source>
        <dbReference type="EMBL" id="KIP01658.1"/>
    </source>
</evidence>
<feature type="compositionally biased region" description="Basic residues" evidence="1">
    <location>
        <begin position="370"/>
        <end position="380"/>
    </location>
</feature>
<dbReference type="Proteomes" id="UP000053257">
    <property type="component" value="Unassembled WGS sequence"/>
</dbReference>
<feature type="compositionally biased region" description="Polar residues" evidence="1">
    <location>
        <begin position="312"/>
        <end position="322"/>
    </location>
</feature>
<evidence type="ECO:0000313" key="3">
    <source>
        <dbReference type="Proteomes" id="UP000053257"/>
    </source>
</evidence>
<organism evidence="2 3">
    <name type="scientific">Phlebiopsis gigantea (strain 11061_1 CR5-6)</name>
    <name type="common">White-rot fungus</name>
    <name type="synonym">Peniophora gigantea</name>
    <dbReference type="NCBI Taxonomy" id="745531"/>
    <lineage>
        <taxon>Eukaryota</taxon>
        <taxon>Fungi</taxon>
        <taxon>Dikarya</taxon>
        <taxon>Basidiomycota</taxon>
        <taxon>Agaricomycotina</taxon>
        <taxon>Agaricomycetes</taxon>
        <taxon>Polyporales</taxon>
        <taxon>Phanerochaetaceae</taxon>
        <taxon>Phlebiopsis</taxon>
    </lineage>
</organism>
<dbReference type="OrthoDB" id="2754671at2759"/>
<dbReference type="AlphaFoldDB" id="A0A0C3PA59"/>
<protein>
    <submittedName>
        <fullName evidence="2">Uncharacterized protein</fullName>
    </submittedName>
</protein>
<feature type="compositionally biased region" description="Basic and acidic residues" evidence="1">
    <location>
        <begin position="351"/>
        <end position="369"/>
    </location>
</feature>
<reference evidence="2 3" key="1">
    <citation type="journal article" date="2014" name="PLoS Genet.">
        <title>Analysis of the Phlebiopsis gigantea genome, transcriptome and secretome provides insight into its pioneer colonization strategies of wood.</title>
        <authorList>
            <person name="Hori C."/>
            <person name="Ishida T."/>
            <person name="Igarashi K."/>
            <person name="Samejima M."/>
            <person name="Suzuki H."/>
            <person name="Master E."/>
            <person name="Ferreira P."/>
            <person name="Ruiz-Duenas F.J."/>
            <person name="Held B."/>
            <person name="Canessa P."/>
            <person name="Larrondo L.F."/>
            <person name="Schmoll M."/>
            <person name="Druzhinina I.S."/>
            <person name="Kubicek C.P."/>
            <person name="Gaskell J.A."/>
            <person name="Kersten P."/>
            <person name="St John F."/>
            <person name="Glasner J."/>
            <person name="Sabat G."/>
            <person name="Splinter BonDurant S."/>
            <person name="Syed K."/>
            <person name="Yadav J."/>
            <person name="Mgbeahuruike A.C."/>
            <person name="Kovalchuk A."/>
            <person name="Asiegbu F.O."/>
            <person name="Lackner G."/>
            <person name="Hoffmeister D."/>
            <person name="Rencoret J."/>
            <person name="Gutierrez A."/>
            <person name="Sun H."/>
            <person name="Lindquist E."/>
            <person name="Barry K."/>
            <person name="Riley R."/>
            <person name="Grigoriev I.V."/>
            <person name="Henrissat B."/>
            <person name="Kues U."/>
            <person name="Berka R.M."/>
            <person name="Martinez A.T."/>
            <person name="Covert S.F."/>
            <person name="Blanchette R.A."/>
            <person name="Cullen D."/>
        </authorList>
    </citation>
    <scope>NUCLEOTIDE SEQUENCE [LARGE SCALE GENOMIC DNA]</scope>
    <source>
        <strain evidence="2 3">11061_1 CR5-6</strain>
    </source>
</reference>
<feature type="region of interest" description="Disordered" evidence="1">
    <location>
        <begin position="1"/>
        <end position="47"/>
    </location>
</feature>
<feature type="region of interest" description="Disordered" evidence="1">
    <location>
        <begin position="81"/>
        <end position="109"/>
    </location>
</feature>
<keyword evidence="3" id="KW-1185">Reference proteome</keyword>
<sequence>MVTMTATAPEPTRYSSAIRDTSLKPSAPIPIPNLRRVTNPPPRSPTRCFDTASDLIFEMSPHVGLETPLTQYRDLAKPTYTTTHHARKPLTLSSRYGQPQSPPTERPPYWEEPFLYSVPRLPPRLPLQQSRTHSARLNRTRSIADEEDLLMPAPSSYPSSPSFDSLGPGTKPVMNDPSVAKAVHVLTSAFQQSFSSSTSSTQSFQSSLSPHIQFKESLTPSKSIHEWDTPQRYTRASPSRHRRSLTKSNGISGVIRTSAAEPVVSFAQAELKHSPSSGVITRVVKVTRTTPTCSLRAKSPYPVTRGRRGSALRNTTPKTSGESLAGTRDRSRTSEKFGLEKFLLRPFPRGRGVDENAHSDEDENIERGRTRSRARGGRRP</sequence>
<dbReference type="HOGENOM" id="CLU_665643_0_0_1"/>
<gene>
    <name evidence="2" type="ORF">PHLGIDRAFT_131162</name>
</gene>
<dbReference type="EMBL" id="KN840753">
    <property type="protein sequence ID" value="KIP01658.1"/>
    <property type="molecule type" value="Genomic_DNA"/>
</dbReference>
<feature type="region of interest" description="Disordered" evidence="1">
    <location>
        <begin position="295"/>
        <end position="380"/>
    </location>
</feature>
<feature type="region of interest" description="Disordered" evidence="1">
    <location>
        <begin position="223"/>
        <end position="245"/>
    </location>
</feature>
<proteinExistence type="predicted"/>